<dbReference type="GO" id="GO:0070181">
    <property type="term" value="F:small ribosomal subunit rRNA binding"/>
    <property type="evidence" value="ECO:0007669"/>
    <property type="project" value="TreeGrafter"/>
</dbReference>
<dbReference type="NCBIfam" id="TIGR00166">
    <property type="entry name" value="S6"/>
    <property type="match status" value="1"/>
</dbReference>
<keyword evidence="6" id="KW-1185">Reference proteome</keyword>
<keyword evidence="4" id="KW-0694">RNA-binding</keyword>
<protein>
    <recommendedName>
        <fullName evidence="3 4">Small ribosomal subunit protein bS6</fullName>
    </recommendedName>
</protein>
<dbReference type="Pfam" id="PF01250">
    <property type="entry name" value="Ribosomal_S6"/>
    <property type="match status" value="1"/>
</dbReference>
<dbReference type="EMBL" id="AP024412">
    <property type="protein sequence ID" value="BCR35423.1"/>
    <property type="molecule type" value="Genomic_DNA"/>
</dbReference>
<evidence type="ECO:0000256" key="3">
    <source>
        <dbReference type="ARBA" id="ARBA00035294"/>
    </source>
</evidence>
<evidence type="ECO:0000256" key="4">
    <source>
        <dbReference type="HAMAP-Rule" id="MF_00360"/>
    </source>
</evidence>
<dbReference type="GO" id="GO:0006412">
    <property type="term" value="P:translation"/>
    <property type="evidence" value="ECO:0007669"/>
    <property type="project" value="UniProtKB-UniRule"/>
</dbReference>
<evidence type="ECO:0000313" key="6">
    <source>
        <dbReference type="Proteomes" id="UP000620133"/>
    </source>
</evidence>
<gene>
    <name evidence="4 5" type="primary">rpsF</name>
    <name evidence="5" type="ORF">MPAN_003160</name>
</gene>
<dbReference type="PANTHER" id="PTHR21011:SF1">
    <property type="entry name" value="SMALL RIBOSOMAL SUBUNIT PROTEIN BS6M"/>
    <property type="match status" value="1"/>
</dbReference>
<name>A0A7U9TL90_9MOLU</name>
<proteinExistence type="inferred from homology"/>
<dbReference type="InterPro" id="IPR035980">
    <property type="entry name" value="Ribosomal_bS6_sf"/>
</dbReference>
<dbReference type="InterPro" id="IPR020814">
    <property type="entry name" value="Ribosomal_S6_plastid/chlpt"/>
</dbReference>
<keyword evidence="4" id="KW-0699">rRNA-binding</keyword>
<dbReference type="HAMAP" id="MF_00360">
    <property type="entry name" value="Ribosomal_bS6"/>
    <property type="match status" value="1"/>
</dbReference>
<dbReference type="RefSeq" id="WP_176239661.1">
    <property type="nucleotide sequence ID" value="NZ_AP024412.1"/>
</dbReference>
<dbReference type="PANTHER" id="PTHR21011">
    <property type="entry name" value="MITOCHONDRIAL 28S RIBOSOMAL PROTEIN S6"/>
    <property type="match status" value="1"/>
</dbReference>
<dbReference type="KEGG" id="manr:MPAN_003160"/>
<dbReference type="CDD" id="cd00473">
    <property type="entry name" value="bS6"/>
    <property type="match status" value="1"/>
</dbReference>
<dbReference type="InterPro" id="IPR000529">
    <property type="entry name" value="Ribosomal_bS6"/>
</dbReference>
<comment type="function">
    <text evidence="2 4">Binds together with bS18 to 16S ribosomal RNA.</text>
</comment>
<comment type="similarity">
    <text evidence="1 4">Belongs to the bacterial ribosomal protein bS6 family.</text>
</comment>
<dbReference type="GO" id="GO:1990904">
    <property type="term" value="C:ribonucleoprotein complex"/>
    <property type="evidence" value="ECO:0007669"/>
    <property type="project" value="UniProtKB-KW"/>
</dbReference>
<organism evidence="5 6">
    <name type="scientific">Mariniplasma anaerobium</name>
    <dbReference type="NCBI Taxonomy" id="2735436"/>
    <lineage>
        <taxon>Bacteria</taxon>
        <taxon>Bacillati</taxon>
        <taxon>Mycoplasmatota</taxon>
        <taxon>Mollicutes</taxon>
        <taxon>Acholeplasmatales</taxon>
        <taxon>Acholeplasmataceae</taxon>
        <taxon>Mariniplasma</taxon>
    </lineage>
</organism>
<dbReference type="InterPro" id="IPR014717">
    <property type="entry name" value="Transl_elong_EF1B/ribsomal_bS6"/>
</dbReference>
<reference evidence="5" key="1">
    <citation type="submission" date="2021-01" db="EMBL/GenBank/DDBJ databases">
        <title>Draft genome sequence of Acholeplasmataceae bacterium strain Mahy22.</title>
        <authorList>
            <person name="Watanabe M."/>
            <person name="Kojima H."/>
            <person name="Fukui M."/>
        </authorList>
    </citation>
    <scope>NUCLEOTIDE SEQUENCE</scope>
    <source>
        <strain evidence="5">Mahy22</strain>
    </source>
</reference>
<keyword evidence="4 5" id="KW-0689">Ribosomal protein</keyword>
<dbReference type="SUPFAM" id="SSF54995">
    <property type="entry name" value="Ribosomal protein S6"/>
    <property type="match status" value="1"/>
</dbReference>
<dbReference type="Proteomes" id="UP000620133">
    <property type="component" value="Chromosome"/>
</dbReference>
<dbReference type="AlphaFoldDB" id="A0A7U9TL90"/>
<evidence type="ECO:0000313" key="5">
    <source>
        <dbReference type="EMBL" id="BCR35423.1"/>
    </source>
</evidence>
<evidence type="ECO:0000256" key="1">
    <source>
        <dbReference type="ARBA" id="ARBA00009512"/>
    </source>
</evidence>
<dbReference type="GO" id="GO:0003735">
    <property type="term" value="F:structural constituent of ribosome"/>
    <property type="evidence" value="ECO:0007669"/>
    <property type="project" value="InterPro"/>
</dbReference>
<sequence length="95" mass="11229">MKKYEVMYIIRPTVESENIKQIVNHFNEIFVNFNSEVLELKELGLKDLAYEIDHHKKGYYVWLLANATPEAIAEFNRVVRITETVIRFIVVKEGE</sequence>
<dbReference type="Gene3D" id="3.30.70.60">
    <property type="match status" value="1"/>
</dbReference>
<dbReference type="GO" id="GO:0005737">
    <property type="term" value="C:cytoplasm"/>
    <property type="evidence" value="ECO:0007669"/>
    <property type="project" value="UniProtKB-ARBA"/>
</dbReference>
<dbReference type="GO" id="GO:0005840">
    <property type="term" value="C:ribosome"/>
    <property type="evidence" value="ECO:0007669"/>
    <property type="project" value="UniProtKB-KW"/>
</dbReference>
<evidence type="ECO:0000256" key="2">
    <source>
        <dbReference type="ARBA" id="ARBA00035104"/>
    </source>
</evidence>
<accession>A0A7U9TL90</accession>
<keyword evidence="4" id="KW-0687">Ribonucleoprotein</keyword>